<dbReference type="eggNOG" id="COG1419">
    <property type="taxonomic scope" value="Bacteria"/>
</dbReference>
<feature type="region of interest" description="Disordered" evidence="14">
    <location>
        <begin position="84"/>
        <end position="124"/>
    </location>
</feature>
<accession>V5E1B3</accession>
<keyword evidence="18" id="KW-1185">Reference proteome</keyword>
<dbReference type="InterPro" id="IPR047040">
    <property type="entry name" value="FlhF__GTPase_dom"/>
</dbReference>
<dbReference type="Gene3D" id="3.40.50.300">
    <property type="entry name" value="P-loop containing nucleotide triphosphate hydrolases"/>
    <property type="match status" value="1"/>
</dbReference>
<dbReference type="GO" id="GO:0044781">
    <property type="term" value="P:bacterial-type flagellum organization"/>
    <property type="evidence" value="ECO:0007669"/>
    <property type="project" value="UniProtKB-UniRule"/>
</dbReference>
<keyword evidence="7" id="KW-1005">Bacterial flagellum biogenesis</keyword>
<dbReference type="Pfam" id="PF00448">
    <property type="entry name" value="SRP54"/>
    <property type="match status" value="1"/>
</dbReference>
<dbReference type="Proteomes" id="UP000017842">
    <property type="component" value="Unassembled WGS sequence"/>
</dbReference>
<evidence type="ECO:0000259" key="15">
    <source>
        <dbReference type="SMART" id="SM00382"/>
    </source>
</evidence>
<protein>
    <recommendedName>
        <fullName evidence="3 13">Flagellar biosynthesis protein FlhF</fullName>
    </recommendedName>
</protein>
<dbReference type="EMBL" id="AYLO01000025">
    <property type="protein sequence ID" value="ESS73346.1"/>
    <property type="molecule type" value="Genomic_DNA"/>
</dbReference>
<dbReference type="FunFam" id="3.40.50.300:FF:000695">
    <property type="entry name" value="Flagellar biosynthesis regulator FlhF"/>
    <property type="match status" value="1"/>
</dbReference>
<dbReference type="GO" id="GO:0005525">
    <property type="term" value="F:GTP binding"/>
    <property type="evidence" value="ECO:0007669"/>
    <property type="project" value="UniProtKB-UniRule"/>
</dbReference>
<keyword evidence="17" id="KW-0969">Cilium</keyword>
<dbReference type="GO" id="GO:0006614">
    <property type="term" value="P:SRP-dependent cotranslational protein targeting to membrane"/>
    <property type="evidence" value="ECO:0007669"/>
    <property type="project" value="UniProtKB-UniRule"/>
</dbReference>
<feature type="domain" description="AAA+ ATPase" evidence="15">
    <location>
        <begin position="324"/>
        <end position="490"/>
    </location>
</feature>
<keyword evidence="17" id="KW-0282">Flagellum</keyword>
<keyword evidence="8" id="KW-0653">Protein transport</keyword>
<keyword evidence="6" id="KW-0547">Nucleotide-binding</keyword>
<evidence type="ECO:0000256" key="3">
    <source>
        <dbReference type="ARBA" id="ARBA00014919"/>
    </source>
</evidence>
<dbReference type="PANTHER" id="PTHR43134">
    <property type="entry name" value="SIGNAL RECOGNITION PARTICLE RECEPTOR SUBUNIT ALPHA"/>
    <property type="match status" value="1"/>
</dbReference>
<evidence type="ECO:0000256" key="1">
    <source>
        <dbReference type="ARBA" id="ARBA00004413"/>
    </source>
</evidence>
<dbReference type="GO" id="GO:0005886">
    <property type="term" value="C:plasma membrane"/>
    <property type="evidence" value="ECO:0007669"/>
    <property type="project" value="UniProtKB-SubCell"/>
</dbReference>
<evidence type="ECO:0000313" key="18">
    <source>
        <dbReference type="Proteomes" id="UP000017842"/>
    </source>
</evidence>
<keyword evidence="5" id="KW-1003">Cell membrane</keyword>
<dbReference type="InterPro" id="IPR020006">
    <property type="entry name" value="FlhF"/>
</dbReference>
<dbReference type="SMART" id="SM00382">
    <property type="entry name" value="AAA"/>
    <property type="match status" value="1"/>
</dbReference>
<dbReference type="PATRIC" id="fig|1116472.3.peg.777"/>
<evidence type="ECO:0000256" key="9">
    <source>
        <dbReference type="ARBA" id="ARBA00023134"/>
    </source>
</evidence>
<keyword evidence="11" id="KW-1006">Bacterial flagellum protein export</keyword>
<dbReference type="InterPro" id="IPR027417">
    <property type="entry name" value="P-loop_NTPase"/>
</dbReference>
<dbReference type="InterPro" id="IPR000897">
    <property type="entry name" value="SRP54_GTPase_dom"/>
</dbReference>
<gene>
    <name evidence="17" type="primary">flhF</name>
    <name evidence="17" type="ORF">MGMO_25c00240</name>
</gene>
<dbReference type="InterPro" id="IPR003593">
    <property type="entry name" value="AAA+_ATPase"/>
</dbReference>
<evidence type="ECO:0000256" key="6">
    <source>
        <dbReference type="ARBA" id="ARBA00022741"/>
    </source>
</evidence>
<evidence type="ECO:0000256" key="10">
    <source>
        <dbReference type="ARBA" id="ARBA00023136"/>
    </source>
</evidence>
<feature type="domain" description="SRP54-type proteins GTP-binding" evidence="16">
    <location>
        <begin position="325"/>
        <end position="517"/>
    </location>
</feature>
<proteinExistence type="inferred from homology"/>
<organism evidence="17 18">
    <name type="scientific">Methyloglobulus morosus KoM1</name>
    <dbReference type="NCBI Taxonomy" id="1116472"/>
    <lineage>
        <taxon>Bacteria</taxon>
        <taxon>Pseudomonadati</taxon>
        <taxon>Pseudomonadota</taxon>
        <taxon>Gammaproteobacteria</taxon>
        <taxon>Methylococcales</taxon>
        <taxon>Methylococcaceae</taxon>
        <taxon>Methyloglobulus</taxon>
    </lineage>
</organism>
<dbReference type="GO" id="GO:0005047">
    <property type="term" value="F:signal recognition particle binding"/>
    <property type="evidence" value="ECO:0007669"/>
    <property type="project" value="TreeGrafter"/>
</dbReference>
<dbReference type="PANTHER" id="PTHR43134:SF3">
    <property type="entry name" value="FLAGELLAR BIOSYNTHESIS PROTEIN FLHF"/>
    <property type="match status" value="1"/>
</dbReference>
<keyword evidence="10" id="KW-0472">Membrane</keyword>
<reference evidence="17 18" key="1">
    <citation type="journal article" date="2013" name="Genome Announc.">
        <title>Draft Genome Sequence of the Methanotrophic Gammaproteobacterium Methyloglobulus morosus DSM 22980 Strain KoM1.</title>
        <authorList>
            <person name="Poehlein A."/>
            <person name="Deutzmann J.S."/>
            <person name="Daniel R."/>
            <person name="Simeonova D.D."/>
        </authorList>
    </citation>
    <scope>NUCLEOTIDE SEQUENCE [LARGE SCALE GENOMIC DNA]</scope>
    <source>
        <strain evidence="17 18">KoM1</strain>
    </source>
</reference>
<comment type="function">
    <text evidence="12">Necessary for flagellar biosynthesis. May be involved in translocation of the flagellum.</text>
</comment>
<dbReference type="SMART" id="SM00962">
    <property type="entry name" value="SRP54"/>
    <property type="match status" value="1"/>
</dbReference>
<evidence type="ECO:0000256" key="7">
    <source>
        <dbReference type="ARBA" id="ARBA00022795"/>
    </source>
</evidence>
<name>V5E1B3_9GAMM</name>
<feature type="region of interest" description="Disordered" evidence="14">
    <location>
        <begin position="140"/>
        <end position="183"/>
    </location>
</feature>
<evidence type="ECO:0000256" key="8">
    <source>
        <dbReference type="ARBA" id="ARBA00022927"/>
    </source>
</evidence>
<keyword evidence="4" id="KW-0813">Transport</keyword>
<evidence type="ECO:0000256" key="13">
    <source>
        <dbReference type="NCBIfam" id="TIGR03499"/>
    </source>
</evidence>
<evidence type="ECO:0000256" key="4">
    <source>
        <dbReference type="ARBA" id="ARBA00022448"/>
    </source>
</evidence>
<comment type="caution">
    <text evidence="17">The sequence shown here is derived from an EMBL/GenBank/DDBJ whole genome shotgun (WGS) entry which is preliminary data.</text>
</comment>
<dbReference type="CDD" id="cd17873">
    <property type="entry name" value="FlhF"/>
    <property type="match status" value="1"/>
</dbReference>
<evidence type="ECO:0000256" key="11">
    <source>
        <dbReference type="ARBA" id="ARBA00023225"/>
    </source>
</evidence>
<dbReference type="NCBIfam" id="TIGR03499">
    <property type="entry name" value="FlhF"/>
    <property type="match status" value="1"/>
</dbReference>
<sequence length="540" mass="58859">MKIKRFFAADIRQAMRMVKEELGADAVIMSNRAVEGGIEIVAARDFDEQTLQSKLQEQAPEPATKKLALPSFDAAKKRFQLLDSQRKAETGAAAEQATRQNPDNKLPGQNFAHASEPGEKKIVLPNFDAAKRRLQLENERKNAMALASAQSMRSRLPSDSDASPGGRSNRFPTDNDTSAIPGGHRNATPYVGYAEKVQLGTNPEAPAISRAAPIVKKEPFANLNPQTKEVGLSDQLLMEMSKELKYLRAAMDAKFTQVGQASSQPTPIKNELLQRLVNMGISKRLGTVMSNHFPDQSDIESVFEKAQDLLSQALPIADDELLETGGIVALVGPTGVGKTTTIAKLAAQFILKHGASQVALITTDNYRIGAHDQLNTYGRILDVPVRVASSAEELRKHINSFANKRLVLIDTAGMGQRDMKLIEQINTLQQNGLAIRSYLVMSAATEYKAMNAIIKAFAVFDPQACILTKLDEAVMIGSAISSIIEHNLPLSFITDGQQVPEDFHNADARTLVGQCVAEMNAEAELDENVDQEPWAAQAYA</sequence>
<dbReference type="STRING" id="1116472.MGMO_25c00240"/>
<evidence type="ECO:0000256" key="12">
    <source>
        <dbReference type="ARBA" id="ARBA00025337"/>
    </source>
</evidence>
<evidence type="ECO:0000259" key="16">
    <source>
        <dbReference type="SMART" id="SM00962"/>
    </source>
</evidence>
<dbReference type="RefSeq" id="WP_023493659.1">
    <property type="nucleotide sequence ID" value="NZ_AYLO01000025.1"/>
</dbReference>
<keyword evidence="9" id="KW-0342">GTP-binding</keyword>
<evidence type="ECO:0000313" key="17">
    <source>
        <dbReference type="EMBL" id="ESS73346.1"/>
    </source>
</evidence>
<dbReference type="AlphaFoldDB" id="V5E1B3"/>
<evidence type="ECO:0000256" key="14">
    <source>
        <dbReference type="SAM" id="MobiDB-lite"/>
    </source>
</evidence>
<evidence type="ECO:0000256" key="2">
    <source>
        <dbReference type="ARBA" id="ARBA00008531"/>
    </source>
</evidence>
<comment type="subcellular location">
    <subcellularLocation>
        <location evidence="1">Cell membrane</location>
        <topology evidence="1">Peripheral membrane protein</topology>
        <orientation evidence="1">Cytoplasmic side</orientation>
    </subcellularLocation>
</comment>
<evidence type="ECO:0000256" key="5">
    <source>
        <dbReference type="ARBA" id="ARBA00022475"/>
    </source>
</evidence>
<dbReference type="GO" id="GO:0015031">
    <property type="term" value="P:protein transport"/>
    <property type="evidence" value="ECO:0007669"/>
    <property type="project" value="UniProtKB-KW"/>
</dbReference>
<dbReference type="SUPFAM" id="SSF52540">
    <property type="entry name" value="P-loop containing nucleoside triphosphate hydrolases"/>
    <property type="match status" value="1"/>
</dbReference>
<keyword evidence="17" id="KW-0966">Cell projection</keyword>
<dbReference type="GO" id="GO:0003924">
    <property type="term" value="F:GTPase activity"/>
    <property type="evidence" value="ECO:0007669"/>
    <property type="project" value="UniProtKB-UniRule"/>
</dbReference>
<comment type="similarity">
    <text evidence="2">Belongs to the GTP-binding SRP family.</text>
</comment>
<dbReference type="Gene3D" id="1.20.120.1380">
    <property type="entry name" value="Flagellar FlhF biosynthesis protein, N domain"/>
    <property type="match status" value="1"/>
</dbReference>